<dbReference type="EMBL" id="BJWL01000013">
    <property type="protein sequence ID" value="GFY98918.1"/>
    <property type="molecule type" value="Genomic_DNA"/>
</dbReference>
<evidence type="ECO:0000313" key="2">
    <source>
        <dbReference type="Proteomes" id="UP000585474"/>
    </source>
</evidence>
<organism evidence="1 2">
    <name type="scientific">Actinidia rufa</name>
    <dbReference type="NCBI Taxonomy" id="165716"/>
    <lineage>
        <taxon>Eukaryota</taxon>
        <taxon>Viridiplantae</taxon>
        <taxon>Streptophyta</taxon>
        <taxon>Embryophyta</taxon>
        <taxon>Tracheophyta</taxon>
        <taxon>Spermatophyta</taxon>
        <taxon>Magnoliopsida</taxon>
        <taxon>eudicotyledons</taxon>
        <taxon>Gunneridae</taxon>
        <taxon>Pentapetalae</taxon>
        <taxon>asterids</taxon>
        <taxon>Ericales</taxon>
        <taxon>Actinidiaceae</taxon>
        <taxon>Actinidia</taxon>
    </lineage>
</organism>
<reference evidence="1 2" key="1">
    <citation type="submission" date="2019-07" db="EMBL/GenBank/DDBJ databases">
        <title>De Novo Assembly of kiwifruit Actinidia rufa.</title>
        <authorList>
            <person name="Sugita-Konishi S."/>
            <person name="Sato K."/>
            <person name="Mori E."/>
            <person name="Abe Y."/>
            <person name="Kisaki G."/>
            <person name="Hamano K."/>
            <person name="Suezawa K."/>
            <person name="Otani M."/>
            <person name="Fukuda T."/>
            <person name="Manabe T."/>
            <person name="Gomi K."/>
            <person name="Tabuchi M."/>
            <person name="Akimitsu K."/>
            <person name="Kataoka I."/>
        </authorList>
    </citation>
    <scope>NUCLEOTIDE SEQUENCE [LARGE SCALE GENOMIC DNA]</scope>
    <source>
        <strain evidence="2">cv. Fuchu</strain>
    </source>
</reference>
<keyword evidence="2" id="KW-1185">Reference proteome</keyword>
<sequence>MRSRRNPWVAQYKRRSREYQRIPYEGGTVSVGIREEMESDNGLIHDGSGRQLTSLIGGGGIRRSEHFEESWQV</sequence>
<dbReference type="Proteomes" id="UP000585474">
    <property type="component" value="Unassembled WGS sequence"/>
</dbReference>
<evidence type="ECO:0000313" key="1">
    <source>
        <dbReference type="EMBL" id="GFY98918.1"/>
    </source>
</evidence>
<accession>A0A7J0FJP4</accession>
<dbReference type="AlphaFoldDB" id="A0A7J0FJP4"/>
<name>A0A7J0FJP4_9ERIC</name>
<protein>
    <submittedName>
        <fullName evidence="1">Uncharacterized protein</fullName>
    </submittedName>
</protein>
<proteinExistence type="predicted"/>
<comment type="caution">
    <text evidence="1">The sequence shown here is derived from an EMBL/GenBank/DDBJ whole genome shotgun (WGS) entry which is preliminary data.</text>
</comment>
<gene>
    <name evidence="1" type="ORF">Acr_13g0003190</name>
</gene>